<keyword evidence="1" id="KW-1133">Transmembrane helix</keyword>
<feature type="transmembrane region" description="Helical" evidence="1">
    <location>
        <begin position="6"/>
        <end position="24"/>
    </location>
</feature>
<evidence type="ECO:0000313" key="3">
    <source>
        <dbReference type="Proteomes" id="UP000449846"/>
    </source>
</evidence>
<evidence type="ECO:0000313" key="2">
    <source>
        <dbReference type="EMBL" id="MTH60671.1"/>
    </source>
</evidence>
<dbReference type="AlphaFoldDB" id="A0A844HSU5"/>
<organism evidence="2 3">
    <name type="scientific">Paracoccus litorisediminis</name>
    <dbReference type="NCBI Taxonomy" id="2006130"/>
    <lineage>
        <taxon>Bacteria</taxon>
        <taxon>Pseudomonadati</taxon>
        <taxon>Pseudomonadota</taxon>
        <taxon>Alphaproteobacteria</taxon>
        <taxon>Rhodobacterales</taxon>
        <taxon>Paracoccaceae</taxon>
        <taxon>Paracoccus</taxon>
    </lineage>
</organism>
<accession>A0A844HSU5</accession>
<gene>
    <name evidence="2" type="ORF">GL300_15760</name>
</gene>
<comment type="caution">
    <text evidence="2">The sequence shown here is derived from an EMBL/GenBank/DDBJ whole genome shotgun (WGS) entry which is preliminary data.</text>
</comment>
<proteinExistence type="predicted"/>
<dbReference type="EMBL" id="WMIG01000009">
    <property type="protein sequence ID" value="MTH60671.1"/>
    <property type="molecule type" value="Genomic_DNA"/>
</dbReference>
<keyword evidence="1" id="KW-0812">Transmembrane</keyword>
<dbReference type="Proteomes" id="UP000449846">
    <property type="component" value="Unassembled WGS sequence"/>
</dbReference>
<evidence type="ECO:0000256" key="1">
    <source>
        <dbReference type="SAM" id="Phobius"/>
    </source>
</evidence>
<reference evidence="2 3" key="1">
    <citation type="submission" date="2019-11" db="EMBL/GenBank/DDBJ databases">
        <authorList>
            <person name="Dong K."/>
        </authorList>
    </citation>
    <scope>NUCLEOTIDE SEQUENCE [LARGE SCALE GENOMIC DNA]</scope>
    <source>
        <strain evidence="2 3">NBRC 112902</strain>
    </source>
</reference>
<keyword evidence="3" id="KW-1185">Reference proteome</keyword>
<dbReference type="RefSeq" id="WP_155040607.1">
    <property type="nucleotide sequence ID" value="NZ_WMIG01000009.1"/>
</dbReference>
<protein>
    <submittedName>
        <fullName evidence="2">Uncharacterized protein</fullName>
    </submittedName>
</protein>
<name>A0A844HSU5_9RHOB</name>
<keyword evidence="1" id="KW-0472">Membrane</keyword>
<sequence length="173" mass="19392">MFTGLNVNGIFIYLAGLLTGYLAVRYRLTISDRASQVSDHIKDMEKLHEAAVAFWSSPSDPEKGDDKKIRVLSGLTVFMRIYPAISRMASQKSPHYESLVSEYFRACTGGNFDDPKRQADLPKAVELSNVHAQLVDLLRQIRCDLSSVSMLIEDSINLAKGTWESFNSTFLKP</sequence>